<dbReference type="Pfam" id="PF01535">
    <property type="entry name" value="PPR"/>
    <property type="match status" value="1"/>
</dbReference>
<dbReference type="NCBIfam" id="TIGR00756">
    <property type="entry name" value="PPR"/>
    <property type="match status" value="2"/>
</dbReference>
<evidence type="ECO:0000313" key="4">
    <source>
        <dbReference type="Proteomes" id="UP000694005"/>
    </source>
</evidence>
<dbReference type="InterPro" id="IPR011990">
    <property type="entry name" value="TPR-like_helical_dom_sf"/>
</dbReference>
<sequence>MLANYDECIGLGDETVNLMLNECIKEGQFSDAVNILAKSKAKLTYFPVGAYRNLITNLCHNGRLSEAESVFDEMLKEFTKPDDATYTSLIHAYIKAERVEGAIETVNKLMAAKLRRVTYMCL</sequence>
<evidence type="ECO:0000256" key="1">
    <source>
        <dbReference type="ARBA" id="ARBA00022737"/>
    </source>
</evidence>
<accession>A0A8D9GMY8</accession>
<dbReference type="SUPFAM" id="SSF48452">
    <property type="entry name" value="TPR-like"/>
    <property type="match status" value="1"/>
</dbReference>
<dbReference type="Proteomes" id="UP000694005">
    <property type="component" value="Chromosome A03"/>
</dbReference>
<feature type="repeat" description="PPR" evidence="2">
    <location>
        <begin position="82"/>
        <end position="116"/>
    </location>
</feature>
<reference evidence="3 4" key="1">
    <citation type="submission" date="2021-07" db="EMBL/GenBank/DDBJ databases">
        <authorList>
            <consortium name="Genoscope - CEA"/>
            <person name="William W."/>
        </authorList>
    </citation>
    <scope>NUCLEOTIDE SEQUENCE [LARGE SCALE GENOMIC DNA]</scope>
</reference>
<name>A0A8D9GMY8_BRACM</name>
<proteinExistence type="predicted"/>
<feature type="repeat" description="PPR" evidence="2">
    <location>
        <begin position="47"/>
        <end position="81"/>
    </location>
</feature>
<dbReference type="Gramene" id="A03p50680.2_BraZ1">
    <property type="protein sequence ID" value="A03p50680.2_BraZ1.CDS.1"/>
    <property type="gene ID" value="A03g50680.2_BraZ1"/>
</dbReference>
<dbReference type="Gene3D" id="1.25.40.10">
    <property type="entry name" value="Tetratricopeptide repeat domain"/>
    <property type="match status" value="1"/>
</dbReference>
<evidence type="ECO:0008006" key="5">
    <source>
        <dbReference type="Google" id="ProtNLM"/>
    </source>
</evidence>
<protein>
    <recommendedName>
        <fullName evidence="5">Pentacotripeptide-repeat region of PRORP domain-containing protein</fullName>
    </recommendedName>
</protein>
<dbReference type="Pfam" id="PF13041">
    <property type="entry name" value="PPR_2"/>
    <property type="match status" value="1"/>
</dbReference>
<organism evidence="3 4">
    <name type="scientific">Brassica campestris</name>
    <name type="common">Field mustard</name>
    <dbReference type="NCBI Taxonomy" id="3711"/>
    <lineage>
        <taxon>Eukaryota</taxon>
        <taxon>Viridiplantae</taxon>
        <taxon>Streptophyta</taxon>
        <taxon>Embryophyta</taxon>
        <taxon>Tracheophyta</taxon>
        <taxon>Spermatophyta</taxon>
        <taxon>Magnoliopsida</taxon>
        <taxon>eudicotyledons</taxon>
        <taxon>Gunneridae</taxon>
        <taxon>Pentapetalae</taxon>
        <taxon>rosids</taxon>
        <taxon>malvids</taxon>
        <taxon>Brassicales</taxon>
        <taxon>Brassicaceae</taxon>
        <taxon>Brassiceae</taxon>
        <taxon>Brassica</taxon>
    </lineage>
</organism>
<dbReference type="PROSITE" id="PS51375">
    <property type="entry name" value="PPR"/>
    <property type="match status" value="2"/>
</dbReference>
<evidence type="ECO:0000313" key="3">
    <source>
        <dbReference type="EMBL" id="CAG7883725.1"/>
    </source>
</evidence>
<dbReference type="EMBL" id="LS974619">
    <property type="protein sequence ID" value="CAG7883725.1"/>
    <property type="molecule type" value="Genomic_DNA"/>
</dbReference>
<dbReference type="InterPro" id="IPR002885">
    <property type="entry name" value="PPR_rpt"/>
</dbReference>
<keyword evidence="1" id="KW-0677">Repeat</keyword>
<evidence type="ECO:0000256" key="2">
    <source>
        <dbReference type="PROSITE-ProRule" id="PRU00708"/>
    </source>
</evidence>
<gene>
    <name evidence="3" type="ORF">BRAPAZ1V2_A03P50680.2</name>
</gene>
<dbReference type="PANTHER" id="PTHR47937">
    <property type="entry name" value="PLASTID TRANSCRIPTIONALLY ACTIVE CHROMOSOME 2-LIKE PROTEIN"/>
    <property type="match status" value="1"/>
</dbReference>
<dbReference type="AlphaFoldDB" id="A0A8D9GMY8"/>
<dbReference type="InterPro" id="IPR052308">
    <property type="entry name" value="PPR_domain-containing"/>
</dbReference>
<dbReference type="PANTHER" id="PTHR47937:SF2">
    <property type="entry name" value="PENTATRICOPEPTIDE (PPR) REPEAT-CONTAINING PROTEIN, PF01535'-RELATED"/>
    <property type="match status" value="1"/>
</dbReference>